<evidence type="ECO:0000313" key="2">
    <source>
        <dbReference type="Proteomes" id="UP000183832"/>
    </source>
</evidence>
<dbReference type="EMBL" id="CVRI01000055">
    <property type="protein sequence ID" value="CRL01435.1"/>
    <property type="molecule type" value="Genomic_DNA"/>
</dbReference>
<proteinExistence type="predicted"/>
<reference evidence="1 2" key="1">
    <citation type="submission" date="2015-04" db="EMBL/GenBank/DDBJ databases">
        <authorList>
            <person name="Syromyatnikov M.Y."/>
            <person name="Popov V.N."/>
        </authorList>
    </citation>
    <scope>NUCLEOTIDE SEQUENCE [LARGE SCALE GENOMIC DNA]</scope>
</reference>
<dbReference type="Proteomes" id="UP000183832">
    <property type="component" value="Unassembled WGS sequence"/>
</dbReference>
<name>A0A1J1IMI4_9DIPT</name>
<dbReference type="AlphaFoldDB" id="A0A1J1IMI4"/>
<sequence>MNKKQTTSIPGIYHYYLRASSLAMYATVSMWDFKDIKKNFLSRLTMFMMLDLLDPLRAITTISIDLLFNQSMEYLLGKAPWTMLDDHFQAARP</sequence>
<gene>
    <name evidence="1" type="ORF">CLUMA_CG014579</name>
</gene>
<accession>A0A1J1IMI4</accession>
<organism evidence="1 2">
    <name type="scientific">Clunio marinus</name>
    <dbReference type="NCBI Taxonomy" id="568069"/>
    <lineage>
        <taxon>Eukaryota</taxon>
        <taxon>Metazoa</taxon>
        <taxon>Ecdysozoa</taxon>
        <taxon>Arthropoda</taxon>
        <taxon>Hexapoda</taxon>
        <taxon>Insecta</taxon>
        <taxon>Pterygota</taxon>
        <taxon>Neoptera</taxon>
        <taxon>Endopterygota</taxon>
        <taxon>Diptera</taxon>
        <taxon>Nematocera</taxon>
        <taxon>Chironomoidea</taxon>
        <taxon>Chironomidae</taxon>
        <taxon>Clunio</taxon>
    </lineage>
</organism>
<protein>
    <submittedName>
        <fullName evidence="1">CLUMA_CG014579, isoform A</fullName>
    </submittedName>
</protein>
<keyword evidence="2" id="KW-1185">Reference proteome</keyword>
<evidence type="ECO:0000313" key="1">
    <source>
        <dbReference type="EMBL" id="CRL01435.1"/>
    </source>
</evidence>